<evidence type="ECO:0000313" key="3">
    <source>
        <dbReference type="Proteomes" id="UP000028511"/>
    </source>
</evidence>
<organism evidence="2 3">
    <name type="scientific">Xenorhabdus bovienii str. puntauvense</name>
    <dbReference type="NCBI Taxonomy" id="1398201"/>
    <lineage>
        <taxon>Bacteria</taxon>
        <taxon>Pseudomonadati</taxon>
        <taxon>Pseudomonadota</taxon>
        <taxon>Gammaproteobacteria</taxon>
        <taxon>Enterobacterales</taxon>
        <taxon>Morganellaceae</taxon>
        <taxon>Xenorhabdus</taxon>
    </lineage>
</organism>
<evidence type="ECO:0000313" key="2">
    <source>
        <dbReference type="EMBL" id="CDG97632.1"/>
    </source>
</evidence>
<gene>
    <name evidence="2" type="ORF">XBP1_270172</name>
</gene>
<dbReference type="InterPro" id="IPR015066">
    <property type="entry name" value="DUF1902"/>
</dbReference>
<dbReference type="Pfam" id="PF08972">
    <property type="entry name" value="DUF1902"/>
    <property type="match status" value="1"/>
</dbReference>
<dbReference type="EMBL" id="CBSW010000190">
    <property type="protein sequence ID" value="CDG97632.1"/>
    <property type="molecule type" value="Genomic_DNA"/>
</dbReference>
<accession>A0A077NGL3</accession>
<sequence length="218" mass="25126">MDRVIYSAKFGDKTVRFVVIKMELYVSRTDIVESFRECAADYVKLEVDGLVDDWLKGMADAQDRKSAMLGESSIGPVVHFYTISHLLHTMSDFNESRNDELIALGRRINALFRWFSDASYQAHEHFGITIFEMLNSVSKRLDRLNDFFVVNVIHDGDVWVAECDELGLVTEAKTYDELTEQVWEIASELYELNELVGDSEYIRIKFVQEQSSDSRIAL</sequence>
<dbReference type="AlphaFoldDB" id="A0A077NGL3"/>
<evidence type="ECO:0000259" key="1">
    <source>
        <dbReference type="Pfam" id="PF08972"/>
    </source>
</evidence>
<dbReference type="Gene3D" id="3.30.2390.10">
    <property type="entry name" value="TTHA1013-like"/>
    <property type="match status" value="1"/>
</dbReference>
<dbReference type="SUPFAM" id="SSF143100">
    <property type="entry name" value="TTHA1013/TTHA0281-like"/>
    <property type="match status" value="1"/>
</dbReference>
<reference evidence="2" key="1">
    <citation type="submission" date="2013-07" db="EMBL/GenBank/DDBJ databases">
        <title>Sub-species coevolution in mutualistic symbiosis.</title>
        <authorList>
            <person name="Murfin K."/>
            <person name="Klassen J."/>
            <person name="Lee M."/>
            <person name="Forst S."/>
            <person name="Stock P."/>
            <person name="Goodrich-Blair H."/>
        </authorList>
    </citation>
    <scope>NUCLEOTIDE SEQUENCE [LARGE SCALE GENOMIC DNA]</scope>
    <source>
        <strain evidence="2">Puntauvense</strain>
    </source>
</reference>
<dbReference type="Proteomes" id="UP000028511">
    <property type="component" value="Unassembled WGS sequence"/>
</dbReference>
<comment type="caution">
    <text evidence="2">The sequence shown here is derived from an EMBL/GenBank/DDBJ whole genome shotgun (WGS) entry which is preliminary data.</text>
</comment>
<dbReference type="InterPro" id="IPR035069">
    <property type="entry name" value="TTHA1013/TTHA0281-like"/>
</dbReference>
<dbReference type="HOGENOM" id="CLU_1266483_0_0_6"/>
<dbReference type="RefSeq" id="WP_230579703.1">
    <property type="nucleotide sequence ID" value="NZ_CAWLWN010000026.1"/>
</dbReference>
<name>A0A077NGL3_XENBV</name>
<feature type="domain" description="DUF1902" evidence="1">
    <location>
        <begin position="149"/>
        <end position="213"/>
    </location>
</feature>
<protein>
    <recommendedName>
        <fullName evidence="1">DUF1902 domain-containing protein</fullName>
    </recommendedName>
</protein>
<proteinExistence type="predicted"/>